<dbReference type="RefSeq" id="WP_039322874.1">
    <property type="nucleotide sequence ID" value="NZ_JQHM01000001.1"/>
</dbReference>
<accession>A0A093RWL5</accession>
<dbReference type="PANTHER" id="PTHR40658:SF3">
    <property type="entry name" value="CLBS_DFSB FAMILY FOUR-HELIX BUNDLE PROTEIN"/>
    <property type="match status" value="1"/>
</dbReference>
<organism evidence="1 2">
    <name type="scientific">Pectobacterium betavasculorum</name>
    <dbReference type="NCBI Taxonomy" id="55207"/>
    <lineage>
        <taxon>Bacteria</taxon>
        <taxon>Pseudomonadati</taxon>
        <taxon>Pseudomonadota</taxon>
        <taxon>Gammaproteobacteria</taxon>
        <taxon>Enterobacterales</taxon>
        <taxon>Pectobacteriaceae</taxon>
        <taxon>Pectobacterium</taxon>
    </lineage>
</organism>
<protein>
    <recommendedName>
        <fullName evidence="3">ClbS/DfsB family four-helix bundle protein</fullName>
    </recommendedName>
</protein>
<dbReference type="Pfam" id="PF08020">
    <property type="entry name" value="DUF1706"/>
    <property type="match status" value="1"/>
</dbReference>
<name>A0A093RWL5_9GAMM</name>
<dbReference type="PANTHER" id="PTHR40658">
    <property type="match status" value="1"/>
</dbReference>
<dbReference type="InterPro" id="IPR012550">
    <property type="entry name" value="DUF1706"/>
</dbReference>
<dbReference type="InterPro" id="IPR034660">
    <property type="entry name" value="DinB/YfiT-like"/>
</dbReference>
<reference evidence="1 2" key="1">
    <citation type="submission" date="2014-08" db="EMBL/GenBank/DDBJ databases">
        <title>Genome sequences of NCPPB Pectobacterium isolates.</title>
        <authorList>
            <person name="Glover R.H."/>
            <person name="Sapp M."/>
            <person name="Elphinstone J."/>
        </authorList>
    </citation>
    <scope>NUCLEOTIDE SEQUENCE [LARGE SCALE GENOMIC DNA]</scope>
    <source>
        <strain evidence="1 2">NCPPB 2795</strain>
    </source>
</reference>
<dbReference type="Proteomes" id="UP000032874">
    <property type="component" value="Unassembled WGS sequence"/>
</dbReference>
<gene>
    <name evidence="1" type="ORF">KP22_05450</name>
</gene>
<evidence type="ECO:0000313" key="2">
    <source>
        <dbReference type="Proteomes" id="UP000032874"/>
    </source>
</evidence>
<dbReference type="PIRSF" id="PIRSF031551">
    <property type="entry name" value="DUF1706"/>
    <property type="match status" value="1"/>
</dbReference>
<comment type="caution">
    <text evidence="1">The sequence shown here is derived from an EMBL/GenBank/DDBJ whole genome shotgun (WGS) entry which is preliminary data.</text>
</comment>
<dbReference type="AlphaFoldDB" id="A0A093RWL5"/>
<dbReference type="STRING" id="55207.KP22_05450"/>
<evidence type="ECO:0000313" key="1">
    <source>
        <dbReference type="EMBL" id="KFX07537.1"/>
    </source>
</evidence>
<proteinExistence type="predicted"/>
<sequence>MAVPESKEALIKAINSQFTLLMKRIDAVPAERAFSPEMVGHAQGTQMSPANLVAYLLGWGNVVLKWHAHEEQGKAIDFPEAGYKWNQLGLLAQKFYQDYAHITDWAELVALLAANKLALIALVERYTDEQLYGTCWYGKWTRGRMIQFNTASPYKNAAGRLRAWEKNK</sequence>
<dbReference type="EMBL" id="JQHM01000001">
    <property type="protein sequence ID" value="KFX07537.1"/>
    <property type="molecule type" value="Genomic_DNA"/>
</dbReference>
<evidence type="ECO:0008006" key="3">
    <source>
        <dbReference type="Google" id="ProtNLM"/>
    </source>
</evidence>
<dbReference type="eggNOG" id="COG4283">
    <property type="taxonomic scope" value="Bacteria"/>
</dbReference>
<dbReference type="Gene3D" id="1.20.120.450">
    <property type="entry name" value="dinb family like domain"/>
    <property type="match status" value="1"/>
</dbReference>